<keyword evidence="7" id="KW-0812">Transmembrane</keyword>
<evidence type="ECO:0000256" key="8">
    <source>
        <dbReference type="ARBA" id="ARBA00022960"/>
    </source>
</evidence>
<name>W4QFL5_9BACI</name>
<comment type="pathway">
    <text evidence="3">Cell wall biogenesis; peptidoglycan biosynthesis.</text>
</comment>
<dbReference type="InterPro" id="IPR001460">
    <property type="entry name" value="PCN-bd_Tpept"/>
</dbReference>
<proteinExistence type="inferred from homology"/>
<dbReference type="SUPFAM" id="SSF56601">
    <property type="entry name" value="beta-lactamase/transpeptidase-like"/>
    <property type="match status" value="1"/>
</dbReference>
<reference evidence="17" key="1">
    <citation type="journal article" date="2014" name="Genome Announc.">
        <title>Draft Genome Sequences of Three Alkaliphilic Bacillus Strains, Bacillus wakoensis JCM 9140T, Bacillus akibai JCM 9157T, and Bacillus hemicellulosilyticus JCM 9152T.</title>
        <authorList>
            <person name="Yuki M."/>
            <person name="Oshima K."/>
            <person name="Suda W."/>
            <person name="Oshida Y."/>
            <person name="Kitamura K."/>
            <person name="Iida T."/>
            <person name="Hattori M."/>
            <person name="Ohkuma M."/>
        </authorList>
    </citation>
    <scope>NUCLEOTIDE SEQUENCE [LARGE SCALE GENOMIC DNA]</scope>
    <source>
        <strain evidence="17">JCM 9152</strain>
    </source>
</reference>
<evidence type="ECO:0000256" key="3">
    <source>
        <dbReference type="ARBA" id="ARBA00004752"/>
    </source>
</evidence>
<evidence type="ECO:0000256" key="10">
    <source>
        <dbReference type="ARBA" id="ARBA00022989"/>
    </source>
</evidence>
<keyword evidence="18" id="KW-1185">Reference proteome</keyword>
<dbReference type="SUPFAM" id="SSF56519">
    <property type="entry name" value="Penicillin binding protein dimerisation domain"/>
    <property type="match status" value="1"/>
</dbReference>
<comment type="subcellular location">
    <subcellularLocation>
        <location evidence="2">Cell membrane</location>
    </subcellularLocation>
    <subcellularLocation>
        <location evidence="1">Membrane</location>
        <topology evidence="1">Single-pass membrane protein</topology>
    </subcellularLocation>
</comment>
<dbReference type="GO" id="GO:0008658">
    <property type="term" value="F:penicillin binding"/>
    <property type="evidence" value="ECO:0007669"/>
    <property type="project" value="InterPro"/>
</dbReference>
<evidence type="ECO:0000256" key="5">
    <source>
        <dbReference type="ARBA" id="ARBA00012448"/>
    </source>
</evidence>
<keyword evidence="17" id="KW-0132">Cell division</keyword>
<feature type="region of interest" description="Disordered" evidence="14">
    <location>
        <begin position="687"/>
        <end position="714"/>
    </location>
</feature>
<evidence type="ECO:0000256" key="14">
    <source>
        <dbReference type="SAM" id="MobiDB-lite"/>
    </source>
</evidence>
<dbReference type="GO" id="GO:0009002">
    <property type="term" value="F:serine-type D-Ala-D-Ala carboxypeptidase activity"/>
    <property type="evidence" value="ECO:0007669"/>
    <property type="project" value="UniProtKB-EC"/>
</dbReference>
<evidence type="ECO:0000256" key="1">
    <source>
        <dbReference type="ARBA" id="ARBA00004167"/>
    </source>
</evidence>
<evidence type="ECO:0000256" key="6">
    <source>
        <dbReference type="ARBA" id="ARBA00022475"/>
    </source>
</evidence>
<dbReference type="InterPro" id="IPR036138">
    <property type="entry name" value="PBP_dimer_sf"/>
</dbReference>
<keyword evidence="11" id="KW-0472">Membrane</keyword>
<feature type="domain" description="Penicillin-binding protein transpeptidase" evidence="15">
    <location>
        <begin position="339"/>
        <end position="678"/>
    </location>
</feature>
<accession>W4QFL5</accession>
<dbReference type="GO" id="GO:0051301">
    <property type="term" value="P:cell division"/>
    <property type="evidence" value="ECO:0007669"/>
    <property type="project" value="UniProtKB-KW"/>
</dbReference>
<dbReference type="PANTHER" id="PTHR30627">
    <property type="entry name" value="PEPTIDOGLYCAN D,D-TRANSPEPTIDASE"/>
    <property type="match status" value="1"/>
</dbReference>
<dbReference type="Proteomes" id="UP000018895">
    <property type="component" value="Unassembled WGS sequence"/>
</dbReference>
<evidence type="ECO:0000259" key="15">
    <source>
        <dbReference type="Pfam" id="PF00905"/>
    </source>
</evidence>
<keyword evidence="12" id="KW-0961">Cell wall biogenesis/degradation</keyword>
<comment type="caution">
    <text evidence="17">The sequence shown here is derived from an EMBL/GenBank/DDBJ whole genome shotgun (WGS) entry which is preliminary data.</text>
</comment>
<dbReference type="GO" id="GO:0009252">
    <property type="term" value="P:peptidoglycan biosynthetic process"/>
    <property type="evidence" value="ECO:0007669"/>
    <property type="project" value="UniProtKB-UniPathway"/>
</dbReference>
<evidence type="ECO:0000256" key="4">
    <source>
        <dbReference type="ARBA" id="ARBA00007171"/>
    </source>
</evidence>
<dbReference type="EC" id="3.4.16.4" evidence="5"/>
<evidence type="ECO:0000256" key="2">
    <source>
        <dbReference type="ARBA" id="ARBA00004236"/>
    </source>
</evidence>
<evidence type="ECO:0000256" key="12">
    <source>
        <dbReference type="ARBA" id="ARBA00023316"/>
    </source>
</evidence>
<evidence type="ECO:0000256" key="11">
    <source>
        <dbReference type="ARBA" id="ARBA00023136"/>
    </source>
</evidence>
<dbReference type="GO" id="GO:0071972">
    <property type="term" value="F:peptidoglycan L,D-transpeptidase activity"/>
    <property type="evidence" value="ECO:0007669"/>
    <property type="project" value="TreeGrafter"/>
</dbReference>
<dbReference type="Gene3D" id="3.40.710.10">
    <property type="entry name" value="DD-peptidase/beta-lactamase superfamily"/>
    <property type="match status" value="1"/>
</dbReference>
<dbReference type="Pfam" id="PF00905">
    <property type="entry name" value="Transpeptidase"/>
    <property type="match status" value="1"/>
</dbReference>
<dbReference type="GO" id="GO:0071555">
    <property type="term" value="P:cell wall organization"/>
    <property type="evidence" value="ECO:0007669"/>
    <property type="project" value="UniProtKB-KW"/>
</dbReference>
<feature type="compositionally biased region" description="Acidic residues" evidence="14">
    <location>
        <begin position="699"/>
        <end position="714"/>
    </location>
</feature>
<evidence type="ECO:0000256" key="9">
    <source>
        <dbReference type="ARBA" id="ARBA00022984"/>
    </source>
</evidence>
<dbReference type="Pfam" id="PF03717">
    <property type="entry name" value="PBP_dimer"/>
    <property type="match status" value="1"/>
</dbReference>
<dbReference type="EMBL" id="BAUU01000013">
    <property type="protein sequence ID" value="GAE30722.1"/>
    <property type="molecule type" value="Genomic_DNA"/>
</dbReference>
<dbReference type="InterPro" id="IPR005311">
    <property type="entry name" value="PBP_dimer"/>
</dbReference>
<sequence length="714" mass="80114">MGRMKKGKKKHHVPARLNVLFFAVFILFAALILRLGMVQIVEGEEYVKELQRTSNATARIDAPRGVMFDRYGHVVVDNELELSITYTNPSEGTSNAELMRVATELSPLLEMDTSRVTDRDIRDYILINMSQEDRLELVPAEERRDLDNTEEYLLEIEAITDEMVEAVSEDELQTVAVFREMVRGYANTPQRIKRDISEEEAHVISENLYRLDGVDILRDSRRSYVYGESFRSFFGSTGQIPRERLDAFLARGYDRSDIVGTSFIEAQYEDVLRGQKAVVESVMTQSGSQTVNRDIDEREGQRGNDLVLTLDMELQQVVEQAIEKEVTNGNPFLLDRSAYAIFMDPKTGDILSMAGYFDPHDMERSTYADHLGTVNKVFEMGSSIKGASVLTGYQEGIISPGSQLHDRIIRLNDGLGGFIEKSSIGRRTYGWINDRRALEVSSNVYMFEIGLRMAGCYNSNTASCTFATATTHEAFDRARYNFSQFGLGTETGIDLPSASNGFLGSELNPGNLADLMIGQFDTYTTLQLAQYVSTIAHDGYRMQPRLVSEIREPVADRNELGAIVQQFEPKLLNRINNTDDEIAQVQRGFRDVVTGGTASEVFRSKSYDLAAKTGTAQVRVAVGEPGNRRVVEANNQTLVGYAPYDDPEIAFAIVVPQVKLDNQGGRGRMAQRIAEDVLDWYFEREDSMRNGPVKPDTPLLEDVDSDEEAPDVIE</sequence>
<dbReference type="STRING" id="1236971.JCM9152_2138"/>
<dbReference type="GO" id="GO:0008360">
    <property type="term" value="P:regulation of cell shape"/>
    <property type="evidence" value="ECO:0007669"/>
    <property type="project" value="UniProtKB-KW"/>
</dbReference>
<comment type="catalytic activity">
    <reaction evidence="13">
        <text>Preferential cleavage: (Ac)2-L-Lys-D-Ala-|-D-Ala. Also transpeptidation of peptidyl-alanyl moieties that are N-acyl substituents of D-alanine.</text>
        <dbReference type="EC" id="3.4.16.4"/>
    </reaction>
</comment>
<dbReference type="AlphaFoldDB" id="W4QFL5"/>
<evidence type="ECO:0000313" key="18">
    <source>
        <dbReference type="Proteomes" id="UP000018895"/>
    </source>
</evidence>
<organism evidence="17 18">
    <name type="scientific">Halalkalibacter hemicellulosilyticusJCM 9152</name>
    <dbReference type="NCBI Taxonomy" id="1236971"/>
    <lineage>
        <taxon>Bacteria</taxon>
        <taxon>Bacillati</taxon>
        <taxon>Bacillota</taxon>
        <taxon>Bacilli</taxon>
        <taxon>Bacillales</taxon>
        <taxon>Bacillaceae</taxon>
        <taxon>Halalkalibacter</taxon>
    </lineage>
</organism>
<dbReference type="InterPro" id="IPR012338">
    <property type="entry name" value="Beta-lactam/transpept-like"/>
</dbReference>
<keyword evidence="6" id="KW-1003">Cell membrane</keyword>
<keyword evidence="8" id="KW-0133">Cell shape</keyword>
<feature type="domain" description="Penicillin-binding protein dimerisation" evidence="16">
    <location>
        <begin position="60"/>
        <end position="289"/>
    </location>
</feature>
<evidence type="ECO:0000256" key="13">
    <source>
        <dbReference type="ARBA" id="ARBA00034000"/>
    </source>
</evidence>
<dbReference type="Gene3D" id="1.10.10.1230">
    <property type="entry name" value="Penicillin-binding protein, N-terminal non-catalytic domain, head sub-domain"/>
    <property type="match status" value="1"/>
</dbReference>
<dbReference type="InterPro" id="IPR050515">
    <property type="entry name" value="Beta-lactam/transpept"/>
</dbReference>
<evidence type="ECO:0000259" key="16">
    <source>
        <dbReference type="Pfam" id="PF03717"/>
    </source>
</evidence>
<dbReference type="GO" id="GO:0005886">
    <property type="term" value="C:plasma membrane"/>
    <property type="evidence" value="ECO:0007669"/>
    <property type="project" value="UniProtKB-SubCell"/>
</dbReference>
<protein>
    <recommendedName>
        <fullName evidence="5">serine-type D-Ala-D-Ala carboxypeptidase</fullName>
        <ecNumber evidence="5">3.4.16.4</ecNumber>
    </recommendedName>
</protein>
<dbReference type="Gene3D" id="3.90.1310.10">
    <property type="entry name" value="Penicillin-binding protein 2a (Domain 2)"/>
    <property type="match status" value="1"/>
</dbReference>
<keyword evidence="17" id="KW-0131">Cell cycle</keyword>
<dbReference type="PANTHER" id="PTHR30627:SF2">
    <property type="entry name" value="PEPTIDOGLYCAN D,D-TRANSPEPTIDASE MRDA"/>
    <property type="match status" value="1"/>
</dbReference>
<evidence type="ECO:0000313" key="17">
    <source>
        <dbReference type="EMBL" id="GAE30722.1"/>
    </source>
</evidence>
<dbReference type="UniPathway" id="UPA00219"/>
<keyword evidence="10" id="KW-1133">Transmembrane helix</keyword>
<gene>
    <name evidence="17" type="ORF">JCM9152_2138</name>
</gene>
<keyword evidence="9" id="KW-0573">Peptidoglycan synthesis</keyword>
<evidence type="ECO:0000256" key="7">
    <source>
        <dbReference type="ARBA" id="ARBA00022692"/>
    </source>
</evidence>
<comment type="similarity">
    <text evidence="4">Belongs to the transpeptidase family.</text>
</comment>